<dbReference type="Proteomes" id="UP000019132">
    <property type="component" value="Unassembled WGS sequence"/>
</dbReference>
<dbReference type="Gene3D" id="1.10.238.10">
    <property type="entry name" value="EF-hand"/>
    <property type="match status" value="1"/>
</dbReference>
<dbReference type="GO" id="GO:0005509">
    <property type="term" value="F:calcium ion binding"/>
    <property type="evidence" value="ECO:0007669"/>
    <property type="project" value="InterPro"/>
</dbReference>
<feature type="domain" description="EF-hand" evidence="2">
    <location>
        <begin position="1"/>
        <end position="34"/>
    </location>
</feature>
<dbReference type="OMA" id="CSASEWI"/>
<evidence type="ECO:0000313" key="4">
    <source>
        <dbReference type="Proteomes" id="UP000019132"/>
    </source>
</evidence>
<dbReference type="VEuPathDB" id="FungiDB:PYU1_G009704"/>
<reference evidence="4" key="1">
    <citation type="journal article" date="2010" name="Genome Biol.">
        <title>Genome sequence of the necrotrophic plant pathogen Pythium ultimum reveals original pathogenicity mechanisms and effector repertoire.</title>
        <authorList>
            <person name="Levesque C.A."/>
            <person name="Brouwer H."/>
            <person name="Cano L."/>
            <person name="Hamilton J.P."/>
            <person name="Holt C."/>
            <person name="Huitema E."/>
            <person name="Raffaele S."/>
            <person name="Robideau G.P."/>
            <person name="Thines M."/>
            <person name="Win J."/>
            <person name="Zerillo M.M."/>
            <person name="Beakes G.W."/>
            <person name="Boore J.L."/>
            <person name="Busam D."/>
            <person name="Dumas B."/>
            <person name="Ferriera S."/>
            <person name="Fuerstenberg S.I."/>
            <person name="Gachon C.M."/>
            <person name="Gaulin E."/>
            <person name="Govers F."/>
            <person name="Grenville-Briggs L."/>
            <person name="Horner N."/>
            <person name="Hostetler J."/>
            <person name="Jiang R.H."/>
            <person name="Johnson J."/>
            <person name="Krajaejun T."/>
            <person name="Lin H."/>
            <person name="Meijer H.J."/>
            <person name="Moore B."/>
            <person name="Morris P."/>
            <person name="Phuntmart V."/>
            <person name="Puiu D."/>
            <person name="Shetty J."/>
            <person name="Stajich J.E."/>
            <person name="Tripathy S."/>
            <person name="Wawra S."/>
            <person name="van West P."/>
            <person name="Whitty B.R."/>
            <person name="Coutinho P.M."/>
            <person name="Henrissat B."/>
            <person name="Martin F."/>
            <person name="Thomas P.D."/>
            <person name="Tyler B.M."/>
            <person name="De Vries R.P."/>
            <person name="Kamoun S."/>
            <person name="Yandell M."/>
            <person name="Tisserat N."/>
            <person name="Buell C.R."/>
        </authorList>
    </citation>
    <scope>NUCLEOTIDE SEQUENCE</scope>
    <source>
        <strain evidence="4">DAOM:BR144</strain>
    </source>
</reference>
<dbReference type="InterPro" id="IPR018247">
    <property type="entry name" value="EF_Hand_1_Ca_BS"/>
</dbReference>
<dbReference type="PROSITE" id="PS00018">
    <property type="entry name" value="EF_HAND_1"/>
    <property type="match status" value="1"/>
</dbReference>
<evidence type="ECO:0000313" key="3">
    <source>
        <dbReference type="EnsemblProtists" id="PYU1_T009722"/>
    </source>
</evidence>
<protein>
    <recommendedName>
        <fullName evidence="2">EF-hand domain-containing protein</fullName>
    </recommendedName>
</protein>
<dbReference type="eggNOG" id="ENOG502SJSU">
    <property type="taxonomic scope" value="Eukaryota"/>
</dbReference>
<dbReference type="PROSITE" id="PS50222">
    <property type="entry name" value="EF_HAND_2"/>
    <property type="match status" value="2"/>
</dbReference>
<reference evidence="3" key="3">
    <citation type="submission" date="2015-02" db="UniProtKB">
        <authorList>
            <consortium name="EnsemblProtists"/>
        </authorList>
    </citation>
    <scope>IDENTIFICATION</scope>
    <source>
        <strain evidence="3">DAOM BR144</strain>
    </source>
</reference>
<sequence>MVRLRNCFAIFDIDGSGTLDLDKFQLMLSYLRVRDDRGTKKVGTKNNKKLPNLSTAQIRDLFDDLDVDDNGCVTCAEFESWWHKHHDDDTTAAGVTTSWSASASFLTSSLDRIVLQSHGLLFWLLGKKQQLQRKFVKKLMRKRAQDLAKHEFITTVIQNETTPPVRRCCRCGRRFELQRDLNEHNSSGSAASCSASEWIVDTFTLRKWIREEEIRLLQDEP</sequence>
<dbReference type="SMART" id="SM00054">
    <property type="entry name" value="EFh"/>
    <property type="match status" value="2"/>
</dbReference>
<dbReference type="STRING" id="431595.K3WXM4"/>
<accession>K3WXM4</accession>
<feature type="domain" description="EF-hand" evidence="2">
    <location>
        <begin position="53"/>
        <end position="88"/>
    </location>
</feature>
<dbReference type="EnsemblProtists" id="PYU1_T009722">
    <property type="protein sequence ID" value="PYU1_T009722"/>
    <property type="gene ID" value="PYU1_G009704"/>
</dbReference>
<name>K3WXM4_GLOUD</name>
<proteinExistence type="predicted"/>
<keyword evidence="1" id="KW-0106">Calcium</keyword>
<organism evidence="3 4">
    <name type="scientific">Globisporangium ultimum (strain ATCC 200006 / CBS 805.95 / DAOM BR144)</name>
    <name type="common">Pythium ultimum</name>
    <dbReference type="NCBI Taxonomy" id="431595"/>
    <lineage>
        <taxon>Eukaryota</taxon>
        <taxon>Sar</taxon>
        <taxon>Stramenopiles</taxon>
        <taxon>Oomycota</taxon>
        <taxon>Peronosporomycetes</taxon>
        <taxon>Pythiales</taxon>
        <taxon>Pythiaceae</taxon>
        <taxon>Globisporangium</taxon>
    </lineage>
</organism>
<dbReference type="SUPFAM" id="SSF47473">
    <property type="entry name" value="EF-hand"/>
    <property type="match status" value="1"/>
</dbReference>
<dbReference type="Pfam" id="PF13499">
    <property type="entry name" value="EF-hand_7"/>
    <property type="match status" value="1"/>
</dbReference>
<dbReference type="InterPro" id="IPR011992">
    <property type="entry name" value="EF-hand-dom_pair"/>
</dbReference>
<dbReference type="AlphaFoldDB" id="K3WXM4"/>
<evidence type="ECO:0000256" key="1">
    <source>
        <dbReference type="ARBA" id="ARBA00022837"/>
    </source>
</evidence>
<keyword evidence="4" id="KW-1185">Reference proteome</keyword>
<evidence type="ECO:0000259" key="2">
    <source>
        <dbReference type="PROSITE" id="PS50222"/>
    </source>
</evidence>
<dbReference type="InParanoid" id="K3WXM4"/>
<dbReference type="InterPro" id="IPR002048">
    <property type="entry name" value="EF_hand_dom"/>
</dbReference>
<reference evidence="4" key="2">
    <citation type="submission" date="2010-04" db="EMBL/GenBank/DDBJ databases">
        <authorList>
            <person name="Buell R."/>
            <person name="Hamilton J."/>
            <person name="Hostetler J."/>
        </authorList>
    </citation>
    <scope>NUCLEOTIDE SEQUENCE [LARGE SCALE GENOMIC DNA]</scope>
    <source>
        <strain evidence="4">DAOM:BR144</strain>
    </source>
</reference>
<dbReference type="HOGENOM" id="CLU_085224_0_0_1"/>
<dbReference type="EMBL" id="GL376615">
    <property type="status" value="NOT_ANNOTATED_CDS"/>
    <property type="molecule type" value="Genomic_DNA"/>
</dbReference>